<dbReference type="Proteomes" id="UP000317422">
    <property type="component" value="Unassembled WGS sequence"/>
</dbReference>
<reference evidence="3 4" key="1">
    <citation type="submission" date="2019-06" db="EMBL/GenBank/DDBJ databases">
        <title>Sequencing the genomes of 1000 actinobacteria strains.</title>
        <authorList>
            <person name="Klenk H.-P."/>
        </authorList>
    </citation>
    <scope>NUCLEOTIDE SEQUENCE [LARGE SCALE GENOMIC DNA]</scope>
    <source>
        <strain evidence="3 4">DSM 45015</strain>
    </source>
</reference>
<keyword evidence="4" id="KW-1185">Reference proteome</keyword>
<proteinExistence type="predicted"/>
<accession>A0A543NK42</accession>
<evidence type="ECO:0000313" key="4">
    <source>
        <dbReference type="Proteomes" id="UP000317422"/>
    </source>
</evidence>
<evidence type="ECO:0000313" key="3">
    <source>
        <dbReference type="EMBL" id="TQN32177.1"/>
    </source>
</evidence>
<gene>
    <name evidence="3" type="ORF">FHX37_2115</name>
</gene>
<name>A0A543NK42_9ACTN</name>
<dbReference type="OrthoDB" id="3788906at2"/>
<feature type="region of interest" description="Disordered" evidence="1">
    <location>
        <begin position="55"/>
        <end position="76"/>
    </location>
</feature>
<dbReference type="EMBL" id="VFQC01000001">
    <property type="protein sequence ID" value="TQN32177.1"/>
    <property type="molecule type" value="Genomic_DNA"/>
</dbReference>
<comment type="caution">
    <text evidence="3">The sequence shown here is derived from an EMBL/GenBank/DDBJ whole genome shotgun (WGS) entry which is preliminary data.</text>
</comment>
<dbReference type="AlphaFoldDB" id="A0A543NK42"/>
<organism evidence="3 4">
    <name type="scientific">Haloactinospora alba</name>
    <dbReference type="NCBI Taxonomy" id="405555"/>
    <lineage>
        <taxon>Bacteria</taxon>
        <taxon>Bacillati</taxon>
        <taxon>Actinomycetota</taxon>
        <taxon>Actinomycetes</taxon>
        <taxon>Streptosporangiales</taxon>
        <taxon>Nocardiopsidaceae</taxon>
        <taxon>Haloactinospora</taxon>
    </lineage>
</organism>
<evidence type="ECO:0000256" key="1">
    <source>
        <dbReference type="SAM" id="MobiDB-lite"/>
    </source>
</evidence>
<feature type="domain" description="Helix-turn-helix" evidence="2">
    <location>
        <begin position="3"/>
        <end position="47"/>
    </location>
</feature>
<sequence length="76" mass="8741">MEVYTPSEAAEKLKVPESWLRKKATQRAVPCTFIGKHLRFTAEDLVQIVHEGAQEAVRDKHSDSGGRHTTNRKRRR</sequence>
<evidence type="ECO:0000259" key="2">
    <source>
        <dbReference type="Pfam" id="PF12728"/>
    </source>
</evidence>
<protein>
    <submittedName>
        <fullName evidence="3">Excisionase family DNA binding protein</fullName>
    </submittedName>
</protein>
<dbReference type="RefSeq" id="WP_141923716.1">
    <property type="nucleotide sequence ID" value="NZ_VFQC01000001.1"/>
</dbReference>
<feature type="compositionally biased region" description="Basic and acidic residues" evidence="1">
    <location>
        <begin position="55"/>
        <end position="66"/>
    </location>
</feature>
<dbReference type="InterPro" id="IPR041657">
    <property type="entry name" value="HTH_17"/>
</dbReference>
<dbReference type="Pfam" id="PF12728">
    <property type="entry name" value="HTH_17"/>
    <property type="match status" value="1"/>
</dbReference>